<gene>
    <name evidence="1" type="ORF">RBEAN4_0986</name>
</gene>
<dbReference type="SUPFAM" id="SSF109604">
    <property type="entry name" value="HD-domain/PDEase-like"/>
    <property type="match status" value="1"/>
</dbReference>
<organism evidence="1 2">
    <name type="scientific">Rickettsia bellii str. RML An4</name>
    <dbReference type="NCBI Taxonomy" id="1359193"/>
    <lineage>
        <taxon>Bacteria</taxon>
        <taxon>Pseudomonadati</taxon>
        <taxon>Pseudomonadota</taxon>
        <taxon>Alphaproteobacteria</taxon>
        <taxon>Rickettsiales</taxon>
        <taxon>Rickettsiaceae</taxon>
        <taxon>Rickettsieae</taxon>
        <taxon>Rickettsia</taxon>
        <taxon>belli group</taxon>
    </lineage>
</organism>
<sequence>MAKNQENHQKTITPIVGKLNLPKSIDIELDKVKITDLSNCRYSRRLLTKIMLINKISKKKLDLNKIKKAIYFAKKYHGGQKRETGEFYYSHPLEVAYMVSDYLFRTDIIVTSILHDCIEDTLLTKEMIIQEFGHKIANQVEDLTRVKNAKKISAAEIVKILYQQKKKELLLIKLCDRLHNIQTVGAKSPEKGWKTILETLQFFLTIAIYLKVPRVANQLHKHCLNITTNYKKLNILYSCLFYPNNNA</sequence>
<dbReference type="RefSeq" id="WP_045798992.1">
    <property type="nucleotide sequence ID" value="NZ_LAOI01000001.1"/>
</dbReference>
<comment type="caution">
    <text evidence="1">The sequence shown here is derived from an EMBL/GenBank/DDBJ whole genome shotgun (WGS) entry which is preliminary data.</text>
</comment>
<accession>A0A0F3QBM5</accession>
<evidence type="ECO:0000313" key="1">
    <source>
        <dbReference type="EMBL" id="KJV89990.1"/>
    </source>
</evidence>
<dbReference type="Gene3D" id="1.10.3210.10">
    <property type="entry name" value="Hypothetical protein af1432"/>
    <property type="match status" value="1"/>
</dbReference>
<dbReference type="PANTHER" id="PTHR21262">
    <property type="entry name" value="GUANOSINE-3',5'-BIS DIPHOSPHATE 3'-PYROPHOSPHOHYDROLASE"/>
    <property type="match status" value="1"/>
</dbReference>
<reference evidence="1 2" key="1">
    <citation type="submission" date="2015-02" db="EMBL/GenBank/DDBJ databases">
        <title>Genome Sequencing of Rickettsiales.</title>
        <authorList>
            <person name="Daugherty S.C."/>
            <person name="Su Q."/>
            <person name="Abolude K."/>
            <person name="Beier-Sexton M."/>
            <person name="Carlyon J.A."/>
            <person name="Carter R."/>
            <person name="Day N.P."/>
            <person name="Dumler S.J."/>
            <person name="Dyachenko V."/>
            <person name="Godinez A."/>
            <person name="Kurtti T.J."/>
            <person name="Lichay M."/>
            <person name="Mullins K.E."/>
            <person name="Ott S."/>
            <person name="Pappas-Brown V."/>
            <person name="Paris D.H."/>
            <person name="Patel P."/>
            <person name="Richards A.L."/>
            <person name="Sadzewicz L."/>
            <person name="Sears K."/>
            <person name="Seidman D."/>
            <person name="Sengamalay N."/>
            <person name="Stenos J."/>
            <person name="Tallon L.J."/>
            <person name="Vincent G."/>
            <person name="Fraser C.M."/>
            <person name="Munderloh U."/>
            <person name="Dunning-Hotopp J.C."/>
        </authorList>
    </citation>
    <scope>NUCLEOTIDE SEQUENCE [LARGE SCALE GENOMIC DNA]</scope>
    <source>
        <strain evidence="1 2">RML An4</strain>
    </source>
</reference>
<dbReference type="EMBL" id="LAOI01000001">
    <property type="protein sequence ID" value="KJV89990.1"/>
    <property type="molecule type" value="Genomic_DNA"/>
</dbReference>
<keyword evidence="2" id="KW-1185">Reference proteome</keyword>
<evidence type="ECO:0000313" key="2">
    <source>
        <dbReference type="Proteomes" id="UP000033661"/>
    </source>
</evidence>
<dbReference type="PANTHER" id="PTHR21262:SF31">
    <property type="entry name" value="GTP PYROPHOSPHOKINASE"/>
    <property type="match status" value="1"/>
</dbReference>
<dbReference type="Pfam" id="PF13328">
    <property type="entry name" value="HD_4"/>
    <property type="match status" value="1"/>
</dbReference>
<dbReference type="PATRIC" id="fig|1359193.3.peg.951"/>
<dbReference type="Proteomes" id="UP000033661">
    <property type="component" value="Unassembled WGS sequence"/>
</dbReference>
<proteinExistence type="predicted"/>
<dbReference type="AlphaFoldDB" id="A0A0F3QBM5"/>
<name>A0A0F3QBM5_RICBE</name>
<protein>
    <submittedName>
        <fullName evidence="1">HD domain protein</fullName>
    </submittedName>
</protein>